<accession>A0A9D1SY51</accession>
<dbReference type="EMBL" id="DVOH01000057">
    <property type="protein sequence ID" value="HIV00879.1"/>
    <property type="molecule type" value="Genomic_DNA"/>
</dbReference>
<comment type="caution">
    <text evidence="1">The sequence shown here is derived from an EMBL/GenBank/DDBJ whole genome shotgun (WGS) entry which is preliminary data.</text>
</comment>
<reference evidence="1" key="2">
    <citation type="journal article" date="2021" name="PeerJ">
        <title>Extensive microbial diversity within the chicken gut microbiome revealed by metagenomics and culture.</title>
        <authorList>
            <person name="Gilroy R."/>
            <person name="Ravi A."/>
            <person name="Getino M."/>
            <person name="Pursley I."/>
            <person name="Horton D.L."/>
            <person name="Alikhan N.F."/>
            <person name="Baker D."/>
            <person name="Gharbi K."/>
            <person name="Hall N."/>
            <person name="Watson M."/>
            <person name="Adriaenssens E.M."/>
            <person name="Foster-Nyarko E."/>
            <person name="Jarju S."/>
            <person name="Secka A."/>
            <person name="Antonio M."/>
            <person name="Oren A."/>
            <person name="Chaudhuri R.R."/>
            <person name="La Ragione R."/>
            <person name="Hildebrand F."/>
            <person name="Pallen M.J."/>
        </authorList>
    </citation>
    <scope>NUCLEOTIDE SEQUENCE</scope>
    <source>
        <strain evidence="1">23406</strain>
    </source>
</reference>
<dbReference type="Proteomes" id="UP000886891">
    <property type="component" value="Unassembled WGS sequence"/>
</dbReference>
<evidence type="ECO:0000313" key="2">
    <source>
        <dbReference type="Proteomes" id="UP000886891"/>
    </source>
</evidence>
<evidence type="ECO:0000313" key="1">
    <source>
        <dbReference type="EMBL" id="HIV00879.1"/>
    </source>
</evidence>
<organism evidence="1 2">
    <name type="scientific">Candidatus Stercoripulliclostridium merdipullorum</name>
    <dbReference type="NCBI Taxonomy" id="2840952"/>
    <lineage>
        <taxon>Bacteria</taxon>
        <taxon>Bacillati</taxon>
        <taxon>Bacillota</taxon>
        <taxon>Clostridia</taxon>
        <taxon>Eubacteriales</taxon>
        <taxon>Candidatus Stercoripulliclostridium</taxon>
    </lineage>
</organism>
<sequence>MFFENDNYYFLVKNPGEAGRYHPESCAATYVTEAGQARFVMFLAEADNDHAFIPDDRDWAFYRSYYGRLRPEACSVNDDRKEIMLKAYVTAEDNTGVIPDKAVRIVWSEGRLTIAVI</sequence>
<name>A0A9D1SY51_9FIRM</name>
<gene>
    <name evidence="1" type="ORF">IAB14_07200</name>
</gene>
<dbReference type="AlphaFoldDB" id="A0A9D1SY51"/>
<proteinExistence type="predicted"/>
<protein>
    <submittedName>
        <fullName evidence="1">Uncharacterized protein</fullName>
    </submittedName>
</protein>
<reference evidence="1" key="1">
    <citation type="submission" date="2020-10" db="EMBL/GenBank/DDBJ databases">
        <authorList>
            <person name="Gilroy R."/>
        </authorList>
    </citation>
    <scope>NUCLEOTIDE SEQUENCE</scope>
    <source>
        <strain evidence="1">23406</strain>
    </source>
</reference>